<dbReference type="STRING" id="314271.RB2654_03079"/>
<organism evidence="2 3">
    <name type="scientific">Maritimibacter alkaliphilus HTCC2654</name>
    <dbReference type="NCBI Taxonomy" id="314271"/>
    <lineage>
        <taxon>Bacteria</taxon>
        <taxon>Pseudomonadati</taxon>
        <taxon>Pseudomonadota</taxon>
        <taxon>Alphaproteobacteria</taxon>
        <taxon>Rhodobacterales</taxon>
        <taxon>Roseobacteraceae</taxon>
        <taxon>Maritimibacter</taxon>
    </lineage>
</organism>
<keyword evidence="3" id="KW-1185">Reference proteome</keyword>
<feature type="domain" description="DUF4180" evidence="1">
    <location>
        <begin position="2"/>
        <end position="84"/>
    </location>
</feature>
<dbReference type="AlphaFoldDB" id="A3VDS4"/>
<reference evidence="2 3" key="1">
    <citation type="journal article" date="2010" name="J. Bacteriol.">
        <title>Genome sequences of Pelagibaca bermudensis HTCC2601T and Maritimibacter alkaliphilus HTCC2654T, the type strains of two marine Roseobacter genera.</title>
        <authorList>
            <person name="Thrash J.C."/>
            <person name="Cho J.C."/>
            <person name="Ferriera S."/>
            <person name="Johnson J."/>
            <person name="Vergin K.L."/>
            <person name="Giovannoni S.J."/>
        </authorList>
    </citation>
    <scope>NUCLEOTIDE SEQUENCE [LARGE SCALE GENOMIC DNA]</scope>
    <source>
        <strain evidence="2 3">HTCC2654</strain>
    </source>
</reference>
<evidence type="ECO:0000259" key="1">
    <source>
        <dbReference type="Pfam" id="PF13788"/>
    </source>
</evidence>
<dbReference type="HOGENOM" id="CLU_2409763_0_0_5"/>
<protein>
    <recommendedName>
        <fullName evidence="1">DUF4180 domain-containing protein</fullName>
    </recommendedName>
</protein>
<name>A3VDS4_9RHOB</name>
<dbReference type="OrthoDB" id="8595425at2"/>
<dbReference type="Pfam" id="PF13788">
    <property type="entry name" value="DUF4180"/>
    <property type="match status" value="1"/>
</dbReference>
<sequence>MIRTHADLMDLIGNAAYGREPRLVRDKTDFAPEFWNLRSGLLGELTQKLTNYGLTLHLTGDFSGEAAGSRALHDFFVETQRTGPVTLETPIR</sequence>
<dbReference type="EMBL" id="AAMT01000004">
    <property type="protein sequence ID" value="EAQ13663.1"/>
    <property type="molecule type" value="Genomic_DNA"/>
</dbReference>
<evidence type="ECO:0000313" key="2">
    <source>
        <dbReference type="EMBL" id="EAQ13663.1"/>
    </source>
</evidence>
<dbReference type="RefSeq" id="WP_008328586.1">
    <property type="nucleotide sequence ID" value="NZ_CH902578.1"/>
</dbReference>
<dbReference type="Proteomes" id="UP000002931">
    <property type="component" value="Unassembled WGS sequence"/>
</dbReference>
<comment type="caution">
    <text evidence="2">The sequence shown here is derived from an EMBL/GenBank/DDBJ whole genome shotgun (WGS) entry which is preliminary data.</text>
</comment>
<evidence type="ECO:0000313" key="3">
    <source>
        <dbReference type="Proteomes" id="UP000002931"/>
    </source>
</evidence>
<dbReference type="InterPro" id="IPR025438">
    <property type="entry name" value="DUF4180"/>
</dbReference>
<accession>A3VDS4</accession>
<gene>
    <name evidence="2" type="ORF">RB2654_03079</name>
</gene>
<proteinExistence type="predicted"/>